<reference evidence="4 5" key="2">
    <citation type="submission" date="2019-09" db="EMBL/GenBank/DDBJ databases">
        <authorList>
            <person name="Jin C."/>
        </authorList>
    </citation>
    <scope>NUCLEOTIDE SEQUENCE [LARGE SCALE GENOMIC DNA]</scope>
    <source>
        <strain evidence="4 5">BN140078</strain>
    </source>
</reference>
<dbReference type="EMBL" id="VUOC01000004">
    <property type="protein sequence ID" value="KAA2240911.1"/>
    <property type="molecule type" value="Genomic_DNA"/>
</dbReference>
<evidence type="ECO:0000256" key="2">
    <source>
        <dbReference type="ARBA" id="ARBA00023163"/>
    </source>
</evidence>
<keyword evidence="5" id="KW-1185">Reference proteome</keyword>
<dbReference type="InterPro" id="IPR018060">
    <property type="entry name" value="HTH_AraC"/>
</dbReference>
<sequence>MGHHTQIVFFIPPGVHMLDLSGPIQTFFEAARLGGNYKLLYCAFQPDIDDASGLHFARLEHYSQLSLQAGDYLFIPGFDKRLLPDKRHQQQWDDFYAWLRQQHELGVNLCSVCIGSFVLGRAGLLNGRKCTTHWSMLKEFRKELRNTEVLDDQLFVKDDNIYTSAGISAGIDLALFILEENHDALFVHKIARELVVYFRRSGQHTQESVYLNYRNHLHQGIHQLQDWLIEHLATKSTIEEMAQVVNMSSRNLTRTFKQQTGISVHEYITLLRVERARTLQHTPGITMDAIAAQCGFENVRQLQRIRKAHLF</sequence>
<protein>
    <submittedName>
        <fullName evidence="4">AraC family transcriptional regulator</fullName>
    </submittedName>
</protein>
<dbReference type="PROSITE" id="PS01124">
    <property type="entry name" value="HTH_ARAC_FAMILY_2"/>
    <property type="match status" value="1"/>
</dbReference>
<dbReference type="Gene3D" id="3.40.50.880">
    <property type="match status" value="1"/>
</dbReference>
<dbReference type="GO" id="GO:0003700">
    <property type="term" value="F:DNA-binding transcription factor activity"/>
    <property type="evidence" value="ECO:0007669"/>
    <property type="project" value="InterPro"/>
</dbReference>
<dbReference type="AlphaFoldDB" id="A0A5B2VP55"/>
<dbReference type="Gene3D" id="1.10.10.60">
    <property type="entry name" value="Homeodomain-like"/>
    <property type="match status" value="2"/>
</dbReference>
<feature type="domain" description="HTH araC/xylS-type" evidence="3">
    <location>
        <begin position="222"/>
        <end position="311"/>
    </location>
</feature>
<dbReference type="Pfam" id="PF01965">
    <property type="entry name" value="DJ-1_PfpI"/>
    <property type="match status" value="1"/>
</dbReference>
<evidence type="ECO:0000259" key="3">
    <source>
        <dbReference type="PROSITE" id="PS01124"/>
    </source>
</evidence>
<dbReference type="GO" id="GO:0043565">
    <property type="term" value="F:sequence-specific DNA binding"/>
    <property type="evidence" value="ECO:0007669"/>
    <property type="project" value="InterPro"/>
</dbReference>
<accession>A0A5B2VP55</accession>
<dbReference type="PANTHER" id="PTHR43130">
    <property type="entry name" value="ARAC-FAMILY TRANSCRIPTIONAL REGULATOR"/>
    <property type="match status" value="1"/>
</dbReference>
<keyword evidence="1" id="KW-0805">Transcription regulation</keyword>
<proteinExistence type="predicted"/>
<name>A0A5B2VP55_9BACT</name>
<keyword evidence="2" id="KW-0804">Transcription</keyword>
<dbReference type="SUPFAM" id="SSF46689">
    <property type="entry name" value="Homeodomain-like"/>
    <property type="match status" value="1"/>
</dbReference>
<dbReference type="CDD" id="cd03137">
    <property type="entry name" value="GATase1_AraC_1"/>
    <property type="match status" value="1"/>
</dbReference>
<dbReference type="Proteomes" id="UP000324611">
    <property type="component" value="Unassembled WGS sequence"/>
</dbReference>
<comment type="caution">
    <text evidence="4">The sequence shown here is derived from an EMBL/GenBank/DDBJ whole genome shotgun (WGS) entry which is preliminary data.</text>
</comment>
<dbReference type="InterPro" id="IPR052158">
    <property type="entry name" value="INH-QAR"/>
</dbReference>
<dbReference type="InterPro" id="IPR002818">
    <property type="entry name" value="DJ-1/PfpI"/>
</dbReference>
<dbReference type="PANTHER" id="PTHR43130:SF3">
    <property type="entry name" value="HTH-TYPE TRANSCRIPTIONAL REGULATOR RV1931C"/>
    <property type="match status" value="1"/>
</dbReference>
<dbReference type="SMART" id="SM00342">
    <property type="entry name" value="HTH_ARAC"/>
    <property type="match status" value="1"/>
</dbReference>
<evidence type="ECO:0000313" key="4">
    <source>
        <dbReference type="EMBL" id="KAA2240911.1"/>
    </source>
</evidence>
<dbReference type="Pfam" id="PF12833">
    <property type="entry name" value="HTH_18"/>
    <property type="match status" value="1"/>
</dbReference>
<reference evidence="4 5" key="1">
    <citation type="submission" date="2019-09" db="EMBL/GenBank/DDBJ databases">
        <title>Chitinophaga ginsengihumi sp. nov., isolated from soil of ginseng rhizosphere.</title>
        <authorList>
            <person name="Lee J."/>
        </authorList>
    </citation>
    <scope>NUCLEOTIDE SEQUENCE [LARGE SCALE GENOMIC DNA]</scope>
    <source>
        <strain evidence="4 5">BN140078</strain>
    </source>
</reference>
<evidence type="ECO:0000313" key="5">
    <source>
        <dbReference type="Proteomes" id="UP000324611"/>
    </source>
</evidence>
<dbReference type="InterPro" id="IPR029062">
    <property type="entry name" value="Class_I_gatase-like"/>
</dbReference>
<evidence type="ECO:0000256" key="1">
    <source>
        <dbReference type="ARBA" id="ARBA00023015"/>
    </source>
</evidence>
<gene>
    <name evidence="4" type="ORF">F0L74_21260</name>
</gene>
<dbReference type="InterPro" id="IPR009057">
    <property type="entry name" value="Homeodomain-like_sf"/>
</dbReference>
<organism evidence="4 5">
    <name type="scientific">Chitinophaga agrisoli</name>
    <dbReference type="NCBI Taxonomy" id="2607653"/>
    <lineage>
        <taxon>Bacteria</taxon>
        <taxon>Pseudomonadati</taxon>
        <taxon>Bacteroidota</taxon>
        <taxon>Chitinophagia</taxon>
        <taxon>Chitinophagales</taxon>
        <taxon>Chitinophagaceae</taxon>
        <taxon>Chitinophaga</taxon>
    </lineage>
</organism>
<dbReference type="SUPFAM" id="SSF52317">
    <property type="entry name" value="Class I glutamine amidotransferase-like"/>
    <property type="match status" value="1"/>
</dbReference>